<dbReference type="PANTHER" id="PTHR43553">
    <property type="entry name" value="HEAVY METAL TRANSPORTER"/>
    <property type="match status" value="1"/>
</dbReference>
<keyword evidence="3 10" id="KW-0813">Transport</keyword>
<name>A0ABW4XHI4_9ACTN</name>
<evidence type="ECO:0000256" key="3">
    <source>
        <dbReference type="ARBA" id="ARBA00022448"/>
    </source>
</evidence>
<keyword evidence="5 10" id="KW-0547">Nucleotide-binding</keyword>
<dbReference type="InterPro" id="IPR027417">
    <property type="entry name" value="P-loop_NTPase"/>
</dbReference>
<dbReference type="RefSeq" id="WP_376879129.1">
    <property type="nucleotide sequence ID" value="NZ_JBHUHP010000019.1"/>
</dbReference>
<keyword evidence="7" id="KW-1278">Translocase</keyword>
<evidence type="ECO:0000256" key="8">
    <source>
        <dbReference type="ARBA" id="ARBA00023136"/>
    </source>
</evidence>
<dbReference type="InterPro" id="IPR050095">
    <property type="entry name" value="ECF_ABC_transporter_ATP-bd"/>
</dbReference>
<evidence type="ECO:0000259" key="11">
    <source>
        <dbReference type="PROSITE" id="PS50893"/>
    </source>
</evidence>
<proteinExistence type="inferred from homology"/>
<dbReference type="Gene3D" id="3.40.50.300">
    <property type="entry name" value="P-loop containing nucleotide triphosphate hydrolases"/>
    <property type="match status" value="1"/>
</dbReference>
<dbReference type="CDD" id="cd03225">
    <property type="entry name" value="ABC_cobalt_CbiO_domain1"/>
    <property type="match status" value="1"/>
</dbReference>
<dbReference type="GO" id="GO:0005524">
    <property type="term" value="F:ATP binding"/>
    <property type="evidence" value="ECO:0007669"/>
    <property type="project" value="UniProtKB-KW"/>
</dbReference>
<keyword evidence="4 10" id="KW-1003">Cell membrane</keyword>
<reference evidence="13" key="1">
    <citation type="journal article" date="2019" name="Int. J. Syst. Evol. Microbiol.">
        <title>The Global Catalogue of Microorganisms (GCM) 10K type strain sequencing project: providing services to taxonomists for standard genome sequencing and annotation.</title>
        <authorList>
            <consortium name="The Broad Institute Genomics Platform"/>
            <consortium name="The Broad Institute Genome Sequencing Center for Infectious Disease"/>
            <person name="Wu L."/>
            <person name="Ma J."/>
        </authorList>
    </citation>
    <scope>NUCLEOTIDE SEQUENCE [LARGE SCALE GENOMIC DNA]</scope>
    <source>
        <strain evidence="13">JCM 3338</strain>
    </source>
</reference>
<keyword evidence="13" id="KW-1185">Reference proteome</keyword>
<comment type="function">
    <text evidence="10">Part of an ABC transporter complex. Responsible for energy coupling to the transport system.</text>
</comment>
<evidence type="ECO:0000313" key="13">
    <source>
        <dbReference type="Proteomes" id="UP001597402"/>
    </source>
</evidence>
<keyword evidence="6 10" id="KW-0067">ATP-binding</keyword>
<gene>
    <name evidence="12" type="ORF">ACFSHS_18220</name>
</gene>
<evidence type="ECO:0000256" key="4">
    <source>
        <dbReference type="ARBA" id="ARBA00022475"/>
    </source>
</evidence>
<evidence type="ECO:0000256" key="10">
    <source>
        <dbReference type="RuleBase" id="RU364103"/>
    </source>
</evidence>
<evidence type="ECO:0000313" key="12">
    <source>
        <dbReference type="EMBL" id="MFD2093499.1"/>
    </source>
</evidence>
<dbReference type="NCBIfam" id="TIGR01166">
    <property type="entry name" value="cbiO"/>
    <property type="match status" value="1"/>
</dbReference>
<dbReference type="SUPFAM" id="SSF52540">
    <property type="entry name" value="P-loop containing nucleoside triphosphate hydrolases"/>
    <property type="match status" value="1"/>
</dbReference>
<comment type="caution">
    <text evidence="12">The sequence shown here is derived from an EMBL/GenBank/DDBJ whole genome shotgun (WGS) entry which is preliminary data.</text>
</comment>
<evidence type="ECO:0000256" key="6">
    <source>
        <dbReference type="ARBA" id="ARBA00022840"/>
    </source>
</evidence>
<dbReference type="Pfam" id="PF00005">
    <property type="entry name" value="ABC_tran"/>
    <property type="match status" value="1"/>
</dbReference>
<dbReference type="InterPro" id="IPR005876">
    <property type="entry name" value="Co_trans_ATP-bd"/>
</dbReference>
<dbReference type="PROSITE" id="PS00211">
    <property type="entry name" value="ABC_TRANSPORTER_1"/>
    <property type="match status" value="1"/>
</dbReference>
<dbReference type="InterPro" id="IPR003439">
    <property type="entry name" value="ABC_transporter-like_ATP-bd"/>
</dbReference>
<dbReference type="PROSITE" id="PS50893">
    <property type="entry name" value="ABC_TRANSPORTER_2"/>
    <property type="match status" value="1"/>
</dbReference>
<dbReference type="InterPro" id="IPR015856">
    <property type="entry name" value="ABC_transpr_CbiO/EcfA_su"/>
</dbReference>
<dbReference type="Proteomes" id="UP001597402">
    <property type="component" value="Unassembled WGS sequence"/>
</dbReference>
<evidence type="ECO:0000256" key="9">
    <source>
        <dbReference type="ARBA" id="ARBA00025157"/>
    </source>
</evidence>
<dbReference type="EMBL" id="JBHUHP010000019">
    <property type="protein sequence ID" value="MFD2093499.1"/>
    <property type="molecule type" value="Genomic_DNA"/>
</dbReference>
<feature type="domain" description="ABC transporter" evidence="11">
    <location>
        <begin position="6"/>
        <end position="241"/>
    </location>
</feature>
<evidence type="ECO:0000256" key="2">
    <source>
        <dbReference type="ARBA" id="ARBA00005417"/>
    </source>
</evidence>
<dbReference type="InterPro" id="IPR017871">
    <property type="entry name" value="ABC_transporter-like_CS"/>
</dbReference>
<comment type="function">
    <text evidence="9">Probably part of an ABC transporter complex. Responsible for energy coupling to the transport system.</text>
</comment>
<sequence>MSHRTLAGTGLVVGYDRARPVLDGAALTVPAGRRLAVLGANGSGKTTLLRCLSGALRPLAGTVTVDGVPLRHSRAGLRAHRQEVQLVLQDPDDQLFSASVAQDVSFGPLNLGLPEETVRARVAEALALLAVDHLAARPTHQLSYGERKRVAIAGAVAMRPCVLLLDEPTAGLDPSAVAETLAALARLEEHDSTVVMSTHDVDLALRWADEVAVVVDRAVVQGAPLDVLGDDVLLARARLERPWALAVGARLRELGLLPGGTLPRDAASLLAALPDRPGVPT</sequence>
<dbReference type="PANTHER" id="PTHR43553:SF24">
    <property type="entry name" value="ENERGY-COUPLING FACTOR TRANSPORTER ATP-BINDING PROTEIN ECFA1"/>
    <property type="match status" value="1"/>
</dbReference>
<evidence type="ECO:0000256" key="1">
    <source>
        <dbReference type="ARBA" id="ARBA00004202"/>
    </source>
</evidence>
<dbReference type="InterPro" id="IPR003593">
    <property type="entry name" value="AAA+_ATPase"/>
</dbReference>
<comment type="subcellular location">
    <subcellularLocation>
        <location evidence="1 10">Cell membrane</location>
        <topology evidence="1 10">Peripheral membrane protein</topology>
    </subcellularLocation>
</comment>
<keyword evidence="8 10" id="KW-0472">Membrane</keyword>
<comment type="similarity">
    <text evidence="2 10">Belongs to the ABC transporter superfamily.</text>
</comment>
<evidence type="ECO:0000256" key="5">
    <source>
        <dbReference type="ARBA" id="ARBA00022741"/>
    </source>
</evidence>
<protein>
    <recommendedName>
        <fullName evidence="10">ABC transporter ATP-binding protein</fullName>
    </recommendedName>
</protein>
<accession>A0ABW4XHI4</accession>
<evidence type="ECO:0000256" key="7">
    <source>
        <dbReference type="ARBA" id="ARBA00022967"/>
    </source>
</evidence>
<organism evidence="12 13">
    <name type="scientific">Blastococcus deserti</name>
    <dbReference type="NCBI Taxonomy" id="2259033"/>
    <lineage>
        <taxon>Bacteria</taxon>
        <taxon>Bacillati</taxon>
        <taxon>Actinomycetota</taxon>
        <taxon>Actinomycetes</taxon>
        <taxon>Geodermatophilales</taxon>
        <taxon>Geodermatophilaceae</taxon>
        <taxon>Blastococcus</taxon>
    </lineage>
</organism>
<dbReference type="SMART" id="SM00382">
    <property type="entry name" value="AAA"/>
    <property type="match status" value="1"/>
</dbReference>